<reference evidence="2 3" key="1">
    <citation type="submission" date="2024-02" db="EMBL/GenBank/DDBJ databases">
        <authorList>
            <person name="Chen Y."/>
            <person name="Shah S."/>
            <person name="Dougan E. K."/>
            <person name="Thang M."/>
            <person name="Chan C."/>
        </authorList>
    </citation>
    <scope>NUCLEOTIDE SEQUENCE [LARGE SCALE GENOMIC DNA]</scope>
</reference>
<organism evidence="2 3">
    <name type="scientific">Durusdinium trenchii</name>
    <dbReference type="NCBI Taxonomy" id="1381693"/>
    <lineage>
        <taxon>Eukaryota</taxon>
        <taxon>Sar</taxon>
        <taxon>Alveolata</taxon>
        <taxon>Dinophyceae</taxon>
        <taxon>Suessiales</taxon>
        <taxon>Symbiodiniaceae</taxon>
        <taxon>Durusdinium</taxon>
    </lineage>
</organism>
<protein>
    <submittedName>
        <fullName evidence="2">AP-5 complex subunit zeta-1</fullName>
    </submittedName>
</protein>
<dbReference type="Proteomes" id="UP001642464">
    <property type="component" value="Unassembled WGS sequence"/>
</dbReference>
<evidence type="ECO:0000313" key="2">
    <source>
        <dbReference type="EMBL" id="CAK8986827.1"/>
    </source>
</evidence>
<dbReference type="SUPFAM" id="SSF49764">
    <property type="entry name" value="HSP20-like chaperones"/>
    <property type="match status" value="1"/>
</dbReference>
<keyword evidence="3" id="KW-1185">Reference proteome</keyword>
<dbReference type="PROSITE" id="PS51203">
    <property type="entry name" value="CS"/>
    <property type="match status" value="1"/>
</dbReference>
<dbReference type="InterPro" id="IPR007052">
    <property type="entry name" value="CS_dom"/>
</dbReference>
<accession>A0ABP0H9T9</accession>
<evidence type="ECO:0000259" key="1">
    <source>
        <dbReference type="PROSITE" id="PS51203"/>
    </source>
</evidence>
<name>A0ABP0H9T9_9DINO</name>
<evidence type="ECO:0000313" key="3">
    <source>
        <dbReference type="Proteomes" id="UP001642464"/>
    </source>
</evidence>
<dbReference type="Pfam" id="PF04969">
    <property type="entry name" value="CS"/>
    <property type="match status" value="1"/>
</dbReference>
<sequence length="253" mass="28086">MATAEEKPGELSLTFLCKNGQQKRSFPAGLTGEELKEQLREPLGLTAETPLALSYQNGSRNSVKKVLEEKQGLAEQGVEDGACVTVKVDAMEVRPENSFLRESIRNNGGNSYYYAHANEKELPPELRYVYGGDPIKLESNTEGDALKAEKAAKALTHYSWADEGDFVCIYVSAEGEPEAIEAAKDGDVKVQFEARSAELRISKDSKEYALSLRQLEGEIVPDESKHRVSAGKRVTLKMKKKRTVTWTRLQQSK</sequence>
<dbReference type="InterPro" id="IPR008978">
    <property type="entry name" value="HSP20-like_chaperone"/>
</dbReference>
<proteinExistence type="predicted"/>
<dbReference type="EMBL" id="CAXAMM010000281">
    <property type="protein sequence ID" value="CAK8986827.1"/>
    <property type="molecule type" value="Genomic_DNA"/>
</dbReference>
<feature type="domain" description="CS" evidence="1">
    <location>
        <begin position="153"/>
        <end position="250"/>
    </location>
</feature>
<dbReference type="Gene3D" id="2.60.40.790">
    <property type="match status" value="1"/>
</dbReference>
<comment type="caution">
    <text evidence="2">The sequence shown here is derived from an EMBL/GenBank/DDBJ whole genome shotgun (WGS) entry which is preliminary data.</text>
</comment>
<gene>
    <name evidence="2" type="ORF">SCF082_LOCUS713</name>
</gene>